<feature type="coiled-coil region" evidence="1">
    <location>
        <begin position="549"/>
        <end position="576"/>
    </location>
</feature>
<evidence type="ECO:0008006" key="4">
    <source>
        <dbReference type="Google" id="ProtNLM"/>
    </source>
</evidence>
<feature type="coiled-coil region" evidence="1">
    <location>
        <begin position="446"/>
        <end position="494"/>
    </location>
</feature>
<keyword evidence="1" id="KW-0175">Coiled coil</keyword>
<accession>A0A0H3FQA7</accession>
<dbReference type="Proteomes" id="UP000008881">
    <property type="component" value="Chromosome"/>
</dbReference>
<dbReference type="RefSeq" id="WP_015704232.1">
    <property type="nucleotide sequence ID" value="NC_015663.1"/>
</dbReference>
<organism evidence="2 3">
    <name type="scientific">Klebsiella aerogenes (strain ATCC 13048 / DSM 30053 / CCUG 1429 / JCM 1235 / KCTC 2190 / NBRC 13534 / NCIMB 10102 / NCTC 10006 / CDC 819-56)</name>
    <name type="common">Enterobacter aerogenes</name>
    <dbReference type="NCBI Taxonomy" id="1028307"/>
    <lineage>
        <taxon>Bacteria</taxon>
        <taxon>Pseudomonadati</taxon>
        <taxon>Pseudomonadota</taxon>
        <taxon>Gammaproteobacteria</taxon>
        <taxon>Enterobacterales</taxon>
        <taxon>Enterobacteriaceae</taxon>
        <taxon>Klebsiella/Raoultella group</taxon>
        <taxon>Klebsiella</taxon>
    </lineage>
</organism>
<evidence type="ECO:0000313" key="2">
    <source>
        <dbReference type="EMBL" id="AEG96897.1"/>
    </source>
</evidence>
<dbReference type="eggNOG" id="COG0419">
    <property type="taxonomic scope" value="Bacteria"/>
</dbReference>
<protein>
    <recommendedName>
        <fullName evidence="4">Chromosome segregation ATPase</fullName>
    </recommendedName>
</protein>
<feature type="coiled-coil region" evidence="1">
    <location>
        <begin position="828"/>
        <end position="869"/>
    </location>
</feature>
<dbReference type="GeneID" id="93310157"/>
<keyword evidence="3" id="KW-1185">Reference proteome</keyword>
<dbReference type="KEGG" id="eae:EAE_09905"/>
<gene>
    <name evidence="2" type="ordered locus">EAE_09905</name>
</gene>
<dbReference type="OrthoDB" id="6637724at2"/>
<evidence type="ECO:0000256" key="1">
    <source>
        <dbReference type="SAM" id="Coils"/>
    </source>
</evidence>
<evidence type="ECO:0000313" key="3">
    <source>
        <dbReference type="Proteomes" id="UP000008881"/>
    </source>
</evidence>
<dbReference type="HOGENOM" id="CLU_004443_0_0_6"/>
<reference evidence="2 3" key="1">
    <citation type="journal article" date="2012" name="J. Bacteriol.">
        <title>Complete genome sequence of Enterobacter aerogenes KCTC 2190.</title>
        <authorList>
            <person name="Shin S.H."/>
            <person name="Kim S."/>
            <person name="Kim J.Y."/>
            <person name="Lee S."/>
            <person name="Um Y."/>
            <person name="Oh M.K."/>
            <person name="Kim Y.R."/>
            <person name="Lee J."/>
            <person name="Yang K.S."/>
        </authorList>
    </citation>
    <scope>NUCLEOTIDE SEQUENCE [LARGE SCALE GENOMIC DNA]</scope>
    <source>
        <strain evidence="2 3">KCTC 2190</strain>
    </source>
</reference>
<proteinExistence type="predicted"/>
<feature type="coiled-coil region" evidence="1">
    <location>
        <begin position="982"/>
        <end position="1037"/>
    </location>
</feature>
<feature type="coiled-coil region" evidence="1">
    <location>
        <begin position="376"/>
        <end position="422"/>
    </location>
</feature>
<dbReference type="PATRIC" id="fig|1028307.3.peg.1972"/>
<dbReference type="eggNOG" id="COG1196">
    <property type="taxonomic scope" value="Bacteria"/>
</dbReference>
<sequence>MWLIKRVYMDGAGHEEAFYKDLTLDYIGLSQAVGSPVVEGLRSPVRNAKVVTSTYQQLVNGGGKSTYIALLLSIFEPSVSDFTQYLANHRQSEYHYRNYFYKELSVVLVEMVNESGQTLLLGHAHQRNGDDVDRTLFICDAPDSLMGAPFDEVPSYSRAERNSELRPYANSLRSFDSWLSLKASSEGGMHWRKTTRQNEWRAFLLEQQINVDLIKTMVTFNSEEGGLTRFIEYKTEHDFLGAFFACTMSKDAAERLRELVAHEVERQGELEGIRRNESFLKDVLANWLAFLEPAKQLESIQAQQQLLDDGFREAMRDLAAFVGDAQVEQTQLEDNMESLQTHIGQAMSLREQLGKRRALLEYDFVQYQFDKQKAIVDALQDEADTNQRQIEITQAAIDYKAYAKALNEYRQADEDLKVFQSETERPLQVIFERTAGEALGTLEWAIDRHRQQEATLEEELGQMDRESNTLKQSYDELQKMLGGLEADRERYKRDKRQGESQRGQLCEAGLIQKDETPVAAQYRLELTLRNAQQSEELAHTILHQKEQALEAQLNVVREASIEKSEAQQKLILAEQKHQSAVDSALVLAKTYQKLPTSMQHDLDIEDTSWHSELCGLQLDKVLNANSHTLNGMKERLLQARHELDELRMTGHELVAKQVNEALEAFYAAGIARDKLWTFPHYLASVYNDDAQKIAAVIDQNPGRYLSLVALDNVTFEQVHKISEILPWKKAPIAIYLLDEAQDLRRETSELVQVVLSNHDKHGYSQAAYEARLQDLENIVASQEVSVKAAKSAFKVLEYFSNEWRLHYEQYGKHWAGLLDQQEQALLILENADAVLKQAEHDEQTLRDEKRDALVRLNNARQQKIRAEKAHDKLSLFVETEWAKRETAIMKMEQLAAQIQRSKDTICTQKERLERLNEIEKNKLSEKTLLNIQMGNWSNLCNEPFYSEITATEGMVGRSPEDAHEMAAQAHKKLLEAASGDQVTALKQQLKDAEQAQRSASERLIAHPTYNTYPDEVKAAAINELTVINNRIVRLNEQQKQFTQNLINSQVTLQNFSQSCEEASKAIDEDFVWEEKPIEIETIQTSLAEIVNSLHEIEYQLKLHLEQKKLQLQKIENVKERLQNAKTAQAMIQHITPTSAAGLPGRIQSITEYADNLATQCQMYAGLNETLKQQNIRVSTVWGKFRKRIEEELAKDPDAQASQEYLRQLDSIATYHEVLGDLDRVGTGITQVFEAVQDSLEQFQRSIDLTVTHLTAHLEGAIKLLKRAMSVKIPEDCPVLPGRPIIKMTDRLNDVAADLRGFASSRLQQWIAKGQIPRAPNRDALTADLVQSVFGEGELEVRLLKTNASRPQWTPVTRLEGSGGQRLTSAFLLFVTVGKVREYDTGISSAGFLLADNPLGKSNADDLMRIQTQMAKAYKIQLIYLTGISDENAQSMFDNHLFLNKVQKLRRRDLVTVDKERHALWAASLAAKPQFDPVI</sequence>
<dbReference type="EMBL" id="CP002824">
    <property type="protein sequence ID" value="AEG96897.1"/>
    <property type="molecule type" value="Genomic_DNA"/>
</dbReference>
<name>A0A0H3FQA7_KLEAK</name>